<comment type="caution">
    <text evidence="1">The sequence shown here is derived from an EMBL/GenBank/DDBJ whole genome shotgun (WGS) entry which is preliminary data.</text>
</comment>
<reference evidence="2" key="1">
    <citation type="submission" date="2017-04" db="EMBL/GenBank/DDBJ databases">
        <title>Function of individual gut microbiota members based on whole genome sequencing of pure cultures obtained from chicken caecum.</title>
        <authorList>
            <person name="Medvecky M."/>
            <person name="Cejkova D."/>
            <person name="Polansky O."/>
            <person name="Karasova D."/>
            <person name="Kubasova T."/>
            <person name="Cizek A."/>
            <person name="Rychlik I."/>
        </authorList>
    </citation>
    <scope>NUCLEOTIDE SEQUENCE [LARGE SCALE GENOMIC DNA]</scope>
    <source>
        <strain evidence="2">An175</strain>
    </source>
</reference>
<evidence type="ECO:0008006" key="3">
    <source>
        <dbReference type="Google" id="ProtNLM"/>
    </source>
</evidence>
<dbReference type="EMBL" id="NFKP01000024">
    <property type="protein sequence ID" value="OUP67964.1"/>
    <property type="molecule type" value="Genomic_DNA"/>
</dbReference>
<dbReference type="Proteomes" id="UP000196386">
    <property type="component" value="Unassembled WGS sequence"/>
</dbReference>
<accession>A0A1Y4MGS0</accession>
<proteinExistence type="predicted"/>
<organism evidence="1 2">
    <name type="scientific">Anaerotruncus colihominis</name>
    <dbReference type="NCBI Taxonomy" id="169435"/>
    <lineage>
        <taxon>Bacteria</taxon>
        <taxon>Bacillati</taxon>
        <taxon>Bacillota</taxon>
        <taxon>Clostridia</taxon>
        <taxon>Eubacteriales</taxon>
        <taxon>Oscillospiraceae</taxon>
        <taxon>Anaerotruncus</taxon>
    </lineage>
</organism>
<sequence>MPLCAAEWVVFMLTIKRIADARLAARVCDSLGAPEQGAFAYGVFQGGDVLATAAFSMAGGCVTLCGADTGRRMDAGLIDGMARAAFAAASRTGTKTARIGAGLAPELRLALTKLGYEADAPFSLDAFFARKNCTSGRRRQGDF</sequence>
<dbReference type="AlphaFoldDB" id="A0A1Y4MGS0"/>
<evidence type="ECO:0000313" key="2">
    <source>
        <dbReference type="Proteomes" id="UP000196386"/>
    </source>
</evidence>
<protein>
    <recommendedName>
        <fullName evidence="3">N-acetyltransferase domain-containing protein</fullName>
    </recommendedName>
</protein>
<evidence type="ECO:0000313" key="1">
    <source>
        <dbReference type="EMBL" id="OUP67964.1"/>
    </source>
</evidence>
<gene>
    <name evidence="1" type="ORF">B5F11_16040</name>
</gene>
<name>A0A1Y4MGS0_9FIRM</name>